<dbReference type="EMBL" id="CAJNOT010001465">
    <property type="protein sequence ID" value="CAF1203550.1"/>
    <property type="molecule type" value="Genomic_DNA"/>
</dbReference>
<sequence length="694" mass="79647">MIKMKLCLLLILKLILCSSSETKPKLTLNEYFDFTNYPSISLSPSGKHLFIQSKRPLWNSNSYENSLWLFNIETKRKQLITNVLSESMKPQWSPSGSWIAVLLDQNPITNATNSHHPSSEGYPKANEYIYLYSIISNEWLPIYIGKVMPLTLTWSNDDFSLYFVTFTLMQPKEDQNSQKIEWKDVIQYRLSKSYEGSSIYRIDIEKNNQTSSTKRSLIKNVPFLITELLFVPLEEKLVLMSYSTLIEKMNIIEMYSLNLQNVSTLSRLTNNDLWERELRLSNDNKHVLFLAFGSESSQGKLNAIQQRLYSLDLTNGHVERLGKDFDGSIAGYMIKSDGSVYILGQLGTETQIYTQQSPIHKLIYHQGWNGTYEQISLSSKRNGPIAFIYSSFEQPKEVYLVDNIDELPSAQALTNENKLFTQRELPETKIYQWKNNEDQRTIEGILHYPPGKFQSKNLPLFLMIHGGPAPASSNSFTADWYTWAPLAASEGWLVLEPNYRGTFGYGDEFHNEVFRQPLSRPGRDVLLGVDQLVNDGIADPNRLAVGGYSYGGFLTNWLITQTTRFNAALSGAGAVEHTSSWGTIYMPTFIHSLLGGYPWEVPQNYLYESPIYHLSRVRTPTHIITGEKDESTKPSQSFMLERGLHYLGIPVQLLIFPNEGHGLNKNPWYGKIKVREELKWLHKYDNQSWVIMKN</sequence>
<dbReference type="PANTHER" id="PTHR42776:SF27">
    <property type="entry name" value="DIPEPTIDYL PEPTIDASE FAMILY MEMBER 6"/>
    <property type="match status" value="1"/>
</dbReference>
<keyword evidence="2" id="KW-0732">Signal</keyword>
<dbReference type="InterPro" id="IPR029058">
    <property type="entry name" value="AB_hydrolase_fold"/>
</dbReference>
<organism evidence="4 5">
    <name type="scientific">Rotaria sordida</name>
    <dbReference type="NCBI Taxonomy" id="392033"/>
    <lineage>
        <taxon>Eukaryota</taxon>
        <taxon>Metazoa</taxon>
        <taxon>Spiralia</taxon>
        <taxon>Gnathifera</taxon>
        <taxon>Rotifera</taxon>
        <taxon>Eurotatoria</taxon>
        <taxon>Bdelloidea</taxon>
        <taxon>Philodinida</taxon>
        <taxon>Philodinidae</taxon>
        <taxon>Rotaria</taxon>
    </lineage>
</organism>
<feature type="domain" description="Peptidase S9 prolyl oligopeptidase catalytic" evidence="3">
    <location>
        <begin position="486"/>
        <end position="684"/>
    </location>
</feature>
<keyword evidence="1" id="KW-0378">Hydrolase</keyword>
<evidence type="ECO:0000256" key="2">
    <source>
        <dbReference type="SAM" id="SignalP"/>
    </source>
</evidence>
<proteinExistence type="predicted"/>
<dbReference type="Gene3D" id="2.120.10.30">
    <property type="entry name" value="TolB, C-terminal domain"/>
    <property type="match status" value="1"/>
</dbReference>
<evidence type="ECO:0000256" key="1">
    <source>
        <dbReference type="ARBA" id="ARBA00022801"/>
    </source>
</evidence>
<name>A0A814WM94_9BILA</name>
<feature type="signal peptide" evidence="2">
    <location>
        <begin position="1"/>
        <end position="22"/>
    </location>
</feature>
<protein>
    <recommendedName>
        <fullName evidence="3">Peptidase S9 prolyl oligopeptidase catalytic domain-containing protein</fullName>
    </recommendedName>
</protein>
<evidence type="ECO:0000259" key="3">
    <source>
        <dbReference type="Pfam" id="PF00326"/>
    </source>
</evidence>
<reference evidence="4" key="1">
    <citation type="submission" date="2021-02" db="EMBL/GenBank/DDBJ databases">
        <authorList>
            <person name="Nowell W R."/>
        </authorList>
    </citation>
    <scope>NUCLEOTIDE SEQUENCE</scope>
</reference>
<accession>A0A814WM94</accession>
<dbReference type="PANTHER" id="PTHR42776">
    <property type="entry name" value="SERINE PEPTIDASE S9 FAMILY MEMBER"/>
    <property type="match status" value="1"/>
</dbReference>
<evidence type="ECO:0000313" key="5">
    <source>
        <dbReference type="Proteomes" id="UP000663864"/>
    </source>
</evidence>
<dbReference type="Proteomes" id="UP000663864">
    <property type="component" value="Unassembled WGS sequence"/>
</dbReference>
<dbReference type="Pfam" id="PF00326">
    <property type="entry name" value="Peptidase_S9"/>
    <property type="match status" value="1"/>
</dbReference>
<dbReference type="InterPro" id="IPR001375">
    <property type="entry name" value="Peptidase_S9_cat"/>
</dbReference>
<dbReference type="Gene3D" id="3.40.50.1820">
    <property type="entry name" value="alpha/beta hydrolase"/>
    <property type="match status" value="1"/>
</dbReference>
<dbReference type="GO" id="GO:0004252">
    <property type="term" value="F:serine-type endopeptidase activity"/>
    <property type="evidence" value="ECO:0007669"/>
    <property type="project" value="TreeGrafter"/>
</dbReference>
<dbReference type="SUPFAM" id="SSF82171">
    <property type="entry name" value="DPP6 N-terminal domain-like"/>
    <property type="match status" value="1"/>
</dbReference>
<feature type="chain" id="PRO_5032796261" description="Peptidase S9 prolyl oligopeptidase catalytic domain-containing protein" evidence="2">
    <location>
        <begin position="23"/>
        <end position="694"/>
    </location>
</feature>
<comment type="caution">
    <text evidence="4">The sequence shown here is derived from an EMBL/GenBank/DDBJ whole genome shotgun (WGS) entry which is preliminary data.</text>
</comment>
<dbReference type="InterPro" id="IPR011042">
    <property type="entry name" value="6-blade_b-propeller_TolB-like"/>
</dbReference>
<dbReference type="SUPFAM" id="SSF53474">
    <property type="entry name" value="alpha/beta-Hydrolases"/>
    <property type="match status" value="1"/>
</dbReference>
<dbReference type="AlphaFoldDB" id="A0A814WM94"/>
<dbReference type="GO" id="GO:0006508">
    <property type="term" value="P:proteolysis"/>
    <property type="evidence" value="ECO:0007669"/>
    <property type="project" value="InterPro"/>
</dbReference>
<evidence type="ECO:0000313" key="4">
    <source>
        <dbReference type="EMBL" id="CAF1203550.1"/>
    </source>
</evidence>
<gene>
    <name evidence="4" type="ORF">ZHD862_LOCUS22982</name>
</gene>